<gene>
    <name evidence="3" type="ORF">F9B16_21010</name>
</gene>
<keyword evidence="2" id="KW-0472">Membrane</keyword>
<feature type="region of interest" description="Disordered" evidence="1">
    <location>
        <begin position="1"/>
        <end position="20"/>
    </location>
</feature>
<dbReference type="OrthoDB" id="9966287at2"/>
<dbReference type="AlphaFoldDB" id="A0A6L3VZ32"/>
<comment type="caution">
    <text evidence="3">The sequence shown here is derived from an EMBL/GenBank/DDBJ whole genome shotgun (WGS) entry which is preliminary data.</text>
</comment>
<proteinExistence type="predicted"/>
<evidence type="ECO:0000256" key="1">
    <source>
        <dbReference type="SAM" id="MobiDB-lite"/>
    </source>
</evidence>
<reference evidence="3 4" key="1">
    <citation type="submission" date="2019-09" db="EMBL/GenBank/DDBJ databases">
        <title>Actinomadura physcomitrii sp. nov., a novel actinomycete isolated from moss [Physcomitrium sphaericum (Ludw) Fuernr].</title>
        <authorList>
            <person name="Liu C."/>
            <person name="Zhuang X."/>
        </authorList>
    </citation>
    <scope>NUCLEOTIDE SEQUENCE [LARGE SCALE GENOMIC DNA]</scope>
    <source>
        <strain evidence="3 4">CYP1-1B</strain>
    </source>
</reference>
<keyword evidence="2" id="KW-0812">Transmembrane</keyword>
<evidence type="ECO:0000313" key="4">
    <source>
        <dbReference type="Proteomes" id="UP000483004"/>
    </source>
</evidence>
<keyword evidence="4" id="KW-1185">Reference proteome</keyword>
<organism evidence="3 4">
    <name type="scientific">Actinomadura montaniterrae</name>
    <dbReference type="NCBI Taxonomy" id="1803903"/>
    <lineage>
        <taxon>Bacteria</taxon>
        <taxon>Bacillati</taxon>
        <taxon>Actinomycetota</taxon>
        <taxon>Actinomycetes</taxon>
        <taxon>Streptosporangiales</taxon>
        <taxon>Thermomonosporaceae</taxon>
        <taxon>Actinomadura</taxon>
    </lineage>
</organism>
<accession>A0A6L3VZ32</accession>
<protein>
    <submittedName>
        <fullName evidence="3">Uncharacterized protein</fullName>
    </submittedName>
</protein>
<evidence type="ECO:0000256" key="2">
    <source>
        <dbReference type="SAM" id="Phobius"/>
    </source>
</evidence>
<feature type="compositionally biased region" description="Low complexity" evidence="1">
    <location>
        <begin position="1"/>
        <end position="12"/>
    </location>
</feature>
<feature type="transmembrane region" description="Helical" evidence="2">
    <location>
        <begin position="42"/>
        <end position="63"/>
    </location>
</feature>
<dbReference type="RefSeq" id="WP_151541814.1">
    <property type="nucleotide sequence ID" value="NZ_WBMR01000059.1"/>
</dbReference>
<sequence>MNGTTAPGPQAAAGGGLSTHFRVLPPHEPGVWERLAPVLRGVLAVLVLLATALDALVSAWVGAPPLAPRLRKVGRVLGDEFRAGRAGAVDAEVIEDDVRERPASSGRRSA</sequence>
<name>A0A6L3VZ32_9ACTN</name>
<dbReference type="EMBL" id="WBMR01000059">
    <property type="protein sequence ID" value="KAB2379293.1"/>
    <property type="molecule type" value="Genomic_DNA"/>
</dbReference>
<keyword evidence="2" id="KW-1133">Transmembrane helix</keyword>
<dbReference type="Proteomes" id="UP000483004">
    <property type="component" value="Unassembled WGS sequence"/>
</dbReference>
<evidence type="ECO:0000313" key="3">
    <source>
        <dbReference type="EMBL" id="KAB2379293.1"/>
    </source>
</evidence>